<dbReference type="HAMAP" id="MF_00795">
    <property type="entry name" value="CutC"/>
    <property type="match status" value="1"/>
</dbReference>
<dbReference type="VEuPathDB" id="VectorBase:PPAI009336"/>
<comment type="similarity">
    <text evidence="1">Belongs to the CutC family.</text>
</comment>
<evidence type="ECO:0000256" key="2">
    <source>
        <dbReference type="ARBA" id="ARBA00019014"/>
    </source>
</evidence>
<dbReference type="Pfam" id="PF03932">
    <property type="entry name" value="CutC"/>
    <property type="match status" value="1"/>
</dbReference>
<keyword evidence="4" id="KW-1185">Reference proteome</keyword>
<dbReference type="PANTHER" id="PTHR12598:SF0">
    <property type="entry name" value="COPPER HOMEOSTASIS PROTEIN CUTC HOMOLOG"/>
    <property type="match status" value="1"/>
</dbReference>
<evidence type="ECO:0000313" key="3">
    <source>
        <dbReference type="EnsemblMetazoa" id="PPAI009336-PA"/>
    </source>
</evidence>
<reference evidence="3" key="1">
    <citation type="submission" date="2022-08" db="UniProtKB">
        <authorList>
            <consortium name="EnsemblMetazoa"/>
        </authorList>
    </citation>
    <scope>IDENTIFICATION</scope>
    <source>
        <strain evidence="3">Israel</strain>
    </source>
</reference>
<dbReference type="VEuPathDB" id="VectorBase:PPAPM1_000862"/>
<dbReference type="FunFam" id="3.20.20.380:FF:000001">
    <property type="entry name" value="Copper homeostasis protein CutC"/>
    <property type="match status" value="1"/>
</dbReference>
<accession>A0A1B0DLU6</accession>
<dbReference type="EnsemblMetazoa" id="PPAI009336-RA">
    <property type="protein sequence ID" value="PPAI009336-PA"/>
    <property type="gene ID" value="PPAI009336"/>
</dbReference>
<protein>
    <recommendedName>
        <fullName evidence="2">Copper homeostasis protein cutC homolog</fullName>
    </recommendedName>
</protein>
<dbReference type="InterPro" id="IPR036822">
    <property type="entry name" value="CutC-like_dom_sf"/>
</dbReference>
<name>A0A1B0DLU6_PHLPP</name>
<dbReference type="Gene3D" id="3.20.20.380">
    <property type="entry name" value="Copper homeostasis (CutC) domain"/>
    <property type="match status" value="1"/>
</dbReference>
<organism evidence="3 4">
    <name type="scientific">Phlebotomus papatasi</name>
    <name type="common">Sandfly</name>
    <dbReference type="NCBI Taxonomy" id="29031"/>
    <lineage>
        <taxon>Eukaryota</taxon>
        <taxon>Metazoa</taxon>
        <taxon>Ecdysozoa</taxon>
        <taxon>Arthropoda</taxon>
        <taxon>Hexapoda</taxon>
        <taxon>Insecta</taxon>
        <taxon>Pterygota</taxon>
        <taxon>Neoptera</taxon>
        <taxon>Endopterygota</taxon>
        <taxon>Diptera</taxon>
        <taxon>Nematocera</taxon>
        <taxon>Psychodoidea</taxon>
        <taxon>Psychodidae</taxon>
        <taxon>Phlebotomus</taxon>
        <taxon>Phlebotomus</taxon>
    </lineage>
</organism>
<proteinExistence type="inferred from homology"/>
<evidence type="ECO:0000256" key="1">
    <source>
        <dbReference type="ARBA" id="ARBA00007768"/>
    </source>
</evidence>
<evidence type="ECO:0000313" key="4">
    <source>
        <dbReference type="Proteomes" id="UP000092462"/>
    </source>
</evidence>
<dbReference type="SUPFAM" id="SSF110395">
    <property type="entry name" value="CutC-like"/>
    <property type="match status" value="1"/>
</dbReference>
<dbReference type="Proteomes" id="UP000092462">
    <property type="component" value="Unassembled WGS sequence"/>
</dbReference>
<dbReference type="AlphaFoldDB" id="A0A1B0DLU6"/>
<dbReference type="PANTHER" id="PTHR12598">
    <property type="entry name" value="COPPER HOMEOSTASIS PROTEIN CUTC"/>
    <property type="match status" value="1"/>
</dbReference>
<dbReference type="InterPro" id="IPR005627">
    <property type="entry name" value="CutC-like"/>
</dbReference>
<dbReference type="EMBL" id="AJVK01036681">
    <property type="status" value="NOT_ANNOTATED_CDS"/>
    <property type="molecule type" value="Genomic_DNA"/>
</dbReference>
<dbReference type="GO" id="GO:0005507">
    <property type="term" value="F:copper ion binding"/>
    <property type="evidence" value="ECO:0007669"/>
    <property type="project" value="TreeGrafter"/>
</dbReference>
<sequence length="248" mass="26651">MGKVLLEVCVDSVESAMEAAKGGAGRIELCSALSEGGLTPTVGLLKIVKRTIEPKIPVFVMLRPRRADFCFSPEEIDVILLDMEVLRENGADGFVFGALTAEGSIDVINCRRVIEAAGNLPVTFHRAFDVTNEVDSEKTCTEIADIGFKRLLTSGFQASAEAGLKQIKKLNEKFHERLIIMPGAGINEKNVKKIADESKCREIHASARIPKNQMTTSGVSMGGGTADLQPLMVTSSGVVGKMIEILGM</sequence>